<keyword evidence="9 10" id="KW-0998">Cell outer membrane</keyword>
<evidence type="ECO:0000313" key="13">
    <source>
        <dbReference type="EMBL" id="SEK17894.1"/>
    </source>
</evidence>
<dbReference type="Pfam" id="PF13715">
    <property type="entry name" value="CarbopepD_reg_2"/>
    <property type="match status" value="1"/>
</dbReference>
<keyword evidence="2 10" id="KW-0813">Transport</keyword>
<dbReference type="InterPro" id="IPR000531">
    <property type="entry name" value="Beta-barrel_TonB"/>
</dbReference>
<keyword evidence="7 11" id="KW-0798">TonB box</keyword>
<evidence type="ECO:0000256" key="6">
    <source>
        <dbReference type="ARBA" id="ARBA00023004"/>
    </source>
</evidence>
<dbReference type="InterPro" id="IPR037066">
    <property type="entry name" value="Plug_dom_sf"/>
</dbReference>
<keyword evidence="14" id="KW-1185">Reference proteome</keyword>
<evidence type="ECO:0000313" key="14">
    <source>
        <dbReference type="Proteomes" id="UP000198916"/>
    </source>
</evidence>
<name>A0A1H7EWA2_9SPHI</name>
<feature type="domain" description="Secretin/TonB short N-terminal" evidence="12">
    <location>
        <begin position="54"/>
        <end position="104"/>
    </location>
</feature>
<dbReference type="FunFam" id="2.170.130.10:FF:000008">
    <property type="entry name" value="SusC/RagA family TonB-linked outer membrane protein"/>
    <property type="match status" value="1"/>
</dbReference>
<dbReference type="SUPFAM" id="SSF56935">
    <property type="entry name" value="Porins"/>
    <property type="match status" value="1"/>
</dbReference>
<organism evidence="13 14">
    <name type="scientific">Parapedobacter koreensis</name>
    <dbReference type="NCBI Taxonomy" id="332977"/>
    <lineage>
        <taxon>Bacteria</taxon>
        <taxon>Pseudomonadati</taxon>
        <taxon>Bacteroidota</taxon>
        <taxon>Sphingobacteriia</taxon>
        <taxon>Sphingobacteriales</taxon>
        <taxon>Sphingobacteriaceae</taxon>
        <taxon>Parapedobacter</taxon>
    </lineage>
</organism>
<dbReference type="Pfam" id="PF07715">
    <property type="entry name" value="Plug"/>
    <property type="match status" value="1"/>
</dbReference>
<keyword evidence="4" id="KW-0406">Ion transport</keyword>
<dbReference type="InterPro" id="IPR039426">
    <property type="entry name" value="TonB-dep_rcpt-like"/>
</dbReference>
<comment type="similarity">
    <text evidence="10 11">Belongs to the TonB-dependent receptor family.</text>
</comment>
<evidence type="ECO:0000256" key="10">
    <source>
        <dbReference type="PROSITE-ProRule" id="PRU01360"/>
    </source>
</evidence>
<keyword evidence="6" id="KW-0408">Iron</keyword>
<dbReference type="InterPro" id="IPR036942">
    <property type="entry name" value="Beta-barrel_TonB_sf"/>
</dbReference>
<dbReference type="Gene3D" id="2.60.40.1120">
    <property type="entry name" value="Carboxypeptidase-like, regulatory domain"/>
    <property type="match status" value="1"/>
</dbReference>
<comment type="subcellular location">
    <subcellularLocation>
        <location evidence="1 10">Cell outer membrane</location>
        <topology evidence="1 10">Multi-pass membrane protein</topology>
    </subcellularLocation>
</comment>
<dbReference type="Pfam" id="PF00593">
    <property type="entry name" value="TonB_dep_Rec_b-barrel"/>
    <property type="match status" value="1"/>
</dbReference>
<dbReference type="SMART" id="SM00965">
    <property type="entry name" value="STN"/>
    <property type="match status" value="1"/>
</dbReference>
<sequence length="1162" mass="127705">MIYRLLLIMKLVIFLSIAFTFHAIGESKAQKITLNVKNTTLREVMKEIQRQQGYSFFFRGDDIATTRVNVAVKQTELRHVMDRILAGHGLAWSIEEGTIVIAHEPPAMLQREPPQQNREVSGRVTDQSGAALEGVTITAKGTSAATTSDAGGNYRITVPDRASVLLFTILGYETAELTVADQRVLNVTMNATVSDLDEVVVVGYTTQKKASITGAVAVVAVDDLKQVPANNFAQQLQGRVAGVTIGNDGSPGGNVMVRIRGVGSITGGNDPLYIIDGVPTQGGLNQINPNDIESMQILKDASSASIYGARASNGVVIITTKKGKEGKSRLTVESFYGVQRPSAGPSMLTPQQFADLVWENYRNIGNVNPTTGNPADATFGNGANPVIPDYLLLQGGAMEGDPRVALENYTNDPTVPGFGTTRFMFAKTNKQGTDWWDVVTQLGHIQSHNLSVSGGSNKNTYAITGGYYDQQGIFKHTGFKRYSARANTTFNIMDIITVGENLQFAYTDNVSAIIRAENSPALAYQMAPFMPVYDVGGNFAGGRALADHPYTRQYRNKDNHAYNARLFGNTFAEANLGHGIALKTSLGIDYANFNFSNFSPSAPESFLLPQQAQLSVTNSYTTNVIWTNTLNYRKAFGDQHNLNVLAGTEAVKSTFRNTITEKADFAFEDIDYRYLSAGTTLLNATGGGSDSRLFSYFGKVDYNYGEKYLVSATIRRDASSRFSPSHRWGTFPAFSVGWRLSEEPFLETVAFIDELKLRGGWGQTGNQEVDSYNQFTTYATNLHTSSYAIDGQNNALVPGFYIGAQGNPDARWEAQTMTNLGVDLSIFNGKFAVTVDAYDRKSSDLLLVIPSPATDGQNRRPAVNIGGIQNKGLDIALNYRGRPQNNDWQYDVGLNWSVYRNRVTELYGGPETFIPGFSTRQAPFTRTAVGKPISAFYGYTIDGILQTQEEADAHATQGGDRALYNQPGRFKFRDVDQNGVIDANDQTFIGNPHPDFTYGLNISVSYKSFDLSVFVQGVQGNDIYNYQKWWTDFQNLTGNRSVRMLDSWSPENPNAMLPKTNSIATGFESQASTYFIEDGSYLRGKNVMIGYTFPSKWTNRLNMQQLRLYIQATNFFTLTKYSGLDPEVNLSQYGSGADRDIGVDRGIYPLAQSFNFGLTVGF</sequence>
<evidence type="ECO:0000256" key="7">
    <source>
        <dbReference type="ARBA" id="ARBA00023077"/>
    </source>
</evidence>
<dbReference type="NCBIfam" id="TIGR04057">
    <property type="entry name" value="SusC_RagA_signa"/>
    <property type="match status" value="1"/>
</dbReference>
<dbReference type="EMBL" id="FNZR01000001">
    <property type="protein sequence ID" value="SEK17894.1"/>
    <property type="molecule type" value="Genomic_DNA"/>
</dbReference>
<dbReference type="NCBIfam" id="TIGR04056">
    <property type="entry name" value="OMP_RagA_SusC"/>
    <property type="match status" value="1"/>
</dbReference>
<dbReference type="PROSITE" id="PS52016">
    <property type="entry name" value="TONB_DEPENDENT_REC_3"/>
    <property type="match status" value="1"/>
</dbReference>
<dbReference type="STRING" id="332977.SAMN05421740_10147"/>
<keyword evidence="8 10" id="KW-0472">Membrane</keyword>
<evidence type="ECO:0000256" key="9">
    <source>
        <dbReference type="ARBA" id="ARBA00023237"/>
    </source>
</evidence>
<proteinExistence type="inferred from homology"/>
<dbReference type="InterPro" id="IPR008969">
    <property type="entry name" value="CarboxyPept-like_regulatory"/>
</dbReference>
<dbReference type="Gene3D" id="2.170.130.10">
    <property type="entry name" value="TonB-dependent receptor, plug domain"/>
    <property type="match status" value="1"/>
</dbReference>
<dbReference type="OrthoDB" id="9768177at2"/>
<dbReference type="GO" id="GO:0009279">
    <property type="term" value="C:cell outer membrane"/>
    <property type="evidence" value="ECO:0007669"/>
    <property type="project" value="UniProtKB-SubCell"/>
</dbReference>
<protein>
    <submittedName>
        <fullName evidence="13">TonB-linked outer membrane protein, SusC/RagA family</fullName>
    </submittedName>
</protein>
<gene>
    <name evidence="13" type="ORF">SAMN05421740_10147</name>
</gene>
<dbReference type="SUPFAM" id="SSF49464">
    <property type="entry name" value="Carboxypeptidase regulatory domain-like"/>
    <property type="match status" value="1"/>
</dbReference>
<evidence type="ECO:0000259" key="12">
    <source>
        <dbReference type="SMART" id="SM00965"/>
    </source>
</evidence>
<dbReference type="Pfam" id="PF07660">
    <property type="entry name" value="STN"/>
    <property type="match status" value="1"/>
</dbReference>
<dbReference type="InterPro" id="IPR023997">
    <property type="entry name" value="TonB-dep_OMP_SusC/RagA_CS"/>
</dbReference>
<keyword evidence="4" id="KW-0410">Iron transport</keyword>
<keyword evidence="3 10" id="KW-1134">Transmembrane beta strand</keyword>
<evidence type="ECO:0000256" key="2">
    <source>
        <dbReference type="ARBA" id="ARBA00022448"/>
    </source>
</evidence>
<dbReference type="Gene3D" id="3.55.50.30">
    <property type="match status" value="1"/>
</dbReference>
<dbReference type="Proteomes" id="UP000198916">
    <property type="component" value="Unassembled WGS sequence"/>
</dbReference>
<keyword evidence="5 10" id="KW-0812">Transmembrane</keyword>
<evidence type="ECO:0000256" key="1">
    <source>
        <dbReference type="ARBA" id="ARBA00004571"/>
    </source>
</evidence>
<dbReference type="InterPro" id="IPR012910">
    <property type="entry name" value="Plug_dom"/>
</dbReference>
<dbReference type="GO" id="GO:0006826">
    <property type="term" value="P:iron ion transport"/>
    <property type="evidence" value="ECO:0007669"/>
    <property type="project" value="UniProtKB-KW"/>
</dbReference>
<evidence type="ECO:0000256" key="3">
    <source>
        <dbReference type="ARBA" id="ARBA00022452"/>
    </source>
</evidence>
<evidence type="ECO:0000256" key="8">
    <source>
        <dbReference type="ARBA" id="ARBA00023136"/>
    </source>
</evidence>
<dbReference type="InterPro" id="IPR023996">
    <property type="entry name" value="TonB-dep_OMP_SusC/RagA"/>
</dbReference>
<evidence type="ECO:0000256" key="4">
    <source>
        <dbReference type="ARBA" id="ARBA00022496"/>
    </source>
</evidence>
<dbReference type="Gene3D" id="2.40.170.20">
    <property type="entry name" value="TonB-dependent receptor, beta-barrel domain"/>
    <property type="match status" value="1"/>
</dbReference>
<evidence type="ECO:0000256" key="5">
    <source>
        <dbReference type="ARBA" id="ARBA00022692"/>
    </source>
</evidence>
<dbReference type="AlphaFoldDB" id="A0A1H7EWA2"/>
<evidence type="ECO:0000256" key="11">
    <source>
        <dbReference type="RuleBase" id="RU003357"/>
    </source>
</evidence>
<reference evidence="14" key="1">
    <citation type="submission" date="2016-10" db="EMBL/GenBank/DDBJ databases">
        <authorList>
            <person name="Varghese N."/>
            <person name="Submissions S."/>
        </authorList>
    </citation>
    <scope>NUCLEOTIDE SEQUENCE [LARGE SCALE GENOMIC DNA]</scope>
    <source>
        <strain evidence="14">Jip14</strain>
    </source>
</reference>
<accession>A0A1H7EWA2</accession>
<dbReference type="InterPro" id="IPR011662">
    <property type="entry name" value="Secretin/TonB_short_N"/>
</dbReference>